<dbReference type="EMBL" id="JADRCQ010000001">
    <property type="protein sequence ID" value="MBK5072573.1"/>
    <property type="molecule type" value="Genomic_DNA"/>
</dbReference>
<dbReference type="InterPro" id="IPR056912">
    <property type="entry name" value="Phage_JBD30_tail_term-like"/>
</dbReference>
<dbReference type="EMBL" id="JADRCP010000001">
    <property type="protein sequence ID" value="MBK5175882.1"/>
    <property type="molecule type" value="Genomic_DNA"/>
</dbReference>
<dbReference type="RefSeq" id="WP_228397629.1">
    <property type="nucleotide sequence ID" value="NZ_JADRCP010000001.1"/>
</dbReference>
<dbReference type="Pfam" id="PF23840">
    <property type="entry name" value="Phage_tail_terminator"/>
    <property type="match status" value="1"/>
</dbReference>
<name>A0A9D7AH25_9GAMM</name>
<dbReference type="AlphaFoldDB" id="A0A9D7AH25"/>
<keyword evidence="4" id="KW-1185">Reference proteome</keyword>
<sequence>MVTDYLFCEPLIIERLKEKLTDFTEITGAAGLAQVQDENIPAPAAYVIYQGDVLNASPGATGGVQARQQFVTQLWAVVIVVYFADGRGLGEQVNSIAGPYLSQVIDALSGWKPDTNNCLPIKRHPQQLPAQYEDGYGFFPLVFQVQIPASMGGYR</sequence>
<accession>A0A9D7AH25</accession>
<dbReference type="Proteomes" id="UP001296969">
    <property type="component" value="Unassembled WGS sequence"/>
</dbReference>
<organism evidence="2 3">
    <name type="scientific">Limnobaculum xujianqingii</name>
    <dbReference type="NCBI Taxonomy" id="2738837"/>
    <lineage>
        <taxon>Bacteria</taxon>
        <taxon>Pseudomonadati</taxon>
        <taxon>Pseudomonadota</taxon>
        <taxon>Gammaproteobacteria</taxon>
        <taxon>Enterobacterales</taxon>
        <taxon>Budviciaceae</taxon>
        <taxon>Limnobaculum</taxon>
    </lineage>
</organism>
<comment type="caution">
    <text evidence="2">The sequence shown here is derived from an EMBL/GenBank/DDBJ whole genome shotgun (WGS) entry which is preliminary data.</text>
</comment>
<evidence type="ECO:0000313" key="1">
    <source>
        <dbReference type="EMBL" id="MBK5072573.1"/>
    </source>
</evidence>
<evidence type="ECO:0000313" key="3">
    <source>
        <dbReference type="Proteomes" id="UP000807542"/>
    </source>
</evidence>
<dbReference type="Proteomes" id="UP000807542">
    <property type="component" value="Unassembled WGS sequence"/>
</dbReference>
<gene>
    <name evidence="2" type="ORF">I2492_06060</name>
    <name evidence="1" type="ORF">I2493_06060</name>
</gene>
<reference evidence="2 4" key="1">
    <citation type="submission" date="2020-11" db="EMBL/GenBank/DDBJ databases">
        <title>Insectihabitans protaetiae gen. nov. sp. nov. and Insectihabitans allomyrinae sp. nov., isolated from larvae of Protaetia brevitarsis seulensis and Allomyrina dichotoma, respectively.</title>
        <authorList>
            <person name="Lee S.D."/>
            <person name="Byeon Y.-S."/>
            <person name="Kim S.-M."/>
            <person name="Yang H.L."/>
            <person name="Kim I.S."/>
        </authorList>
    </citation>
    <scope>NUCLEOTIDE SEQUENCE</scope>
    <source>
        <strain evidence="2">CWB-B4</strain>
        <strain evidence="1 4">CWB-B43</strain>
    </source>
</reference>
<protein>
    <submittedName>
        <fullName evidence="2">Uncharacterized protein</fullName>
    </submittedName>
</protein>
<proteinExistence type="predicted"/>
<evidence type="ECO:0000313" key="2">
    <source>
        <dbReference type="EMBL" id="MBK5175882.1"/>
    </source>
</evidence>
<evidence type="ECO:0000313" key="4">
    <source>
        <dbReference type="Proteomes" id="UP001296969"/>
    </source>
</evidence>